<evidence type="ECO:0000259" key="6">
    <source>
        <dbReference type="PROSITE" id="PS51007"/>
    </source>
</evidence>
<dbReference type="GO" id="GO:0020037">
    <property type="term" value="F:heme binding"/>
    <property type="evidence" value="ECO:0007669"/>
    <property type="project" value="InterPro"/>
</dbReference>
<dbReference type="GO" id="GO:0046872">
    <property type="term" value="F:metal ion binding"/>
    <property type="evidence" value="ECO:0007669"/>
    <property type="project" value="UniProtKB-KW"/>
</dbReference>
<keyword evidence="5" id="KW-0812">Transmembrane</keyword>
<keyword evidence="1 4" id="KW-0349">Heme</keyword>
<sequence>MVKINLKQSYSRLLMGIAGWFLPGLLMLLSLFLSSCQEKNYAKVSEEPTVVEVSHDQKVKRGEYLVTTIGCADCHSPKKFGERGPEEVAGLLLSGYQQGQELPAVDMANLPPGFIAMSGDLTAAYGPWGTSFAANITSHETGIGNWSLEQFKTAMQKGKYKGIENARDLLPPMPWFNFAHLTDEDLEAMYVYLQSTKPVENVVPAPIPPGAKPASISGL</sequence>
<keyword evidence="8" id="KW-1185">Reference proteome</keyword>
<dbReference type="GO" id="GO:0009055">
    <property type="term" value="F:electron transfer activity"/>
    <property type="evidence" value="ECO:0007669"/>
    <property type="project" value="InterPro"/>
</dbReference>
<evidence type="ECO:0000313" key="7">
    <source>
        <dbReference type="EMBL" id="SOC81513.1"/>
    </source>
</evidence>
<evidence type="ECO:0000313" key="8">
    <source>
        <dbReference type="Proteomes" id="UP000219193"/>
    </source>
</evidence>
<keyword evidence="5" id="KW-1133">Transmembrane helix</keyword>
<dbReference type="RefSeq" id="WP_218839745.1">
    <property type="nucleotide sequence ID" value="NZ_OCMF01000005.1"/>
</dbReference>
<dbReference type="PROSITE" id="PS51007">
    <property type="entry name" value="CYTC"/>
    <property type="match status" value="1"/>
</dbReference>
<dbReference type="InterPro" id="IPR036909">
    <property type="entry name" value="Cyt_c-like_dom_sf"/>
</dbReference>
<name>A0A285X867_9FLAO</name>
<dbReference type="PANTHER" id="PTHR35008">
    <property type="entry name" value="BLL4482 PROTEIN-RELATED"/>
    <property type="match status" value="1"/>
</dbReference>
<keyword evidence="5" id="KW-0472">Membrane</keyword>
<protein>
    <submittedName>
        <fullName evidence="7">Cytochrome c</fullName>
    </submittedName>
</protein>
<dbReference type="AlphaFoldDB" id="A0A285X867"/>
<accession>A0A285X867</accession>
<keyword evidence="2 4" id="KW-0479">Metal-binding</keyword>
<dbReference type="SUPFAM" id="SSF46626">
    <property type="entry name" value="Cytochrome c"/>
    <property type="match status" value="1"/>
</dbReference>
<dbReference type="EMBL" id="OCMF01000005">
    <property type="protein sequence ID" value="SOC81513.1"/>
    <property type="molecule type" value="Genomic_DNA"/>
</dbReference>
<dbReference type="Proteomes" id="UP000219193">
    <property type="component" value="Unassembled WGS sequence"/>
</dbReference>
<dbReference type="InterPro" id="IPR051459">
    <property type="entry name" value="Cytochrome_c-type_DH"/>
</dbReference>
<dbReference type="Gene3D" id="1.10.760.10">
    <property type="entry name" value="Cytochrome c-like domain"/>
    <property type="match status" value="1"/>
</dbReference>
<dbReference type="PANTHER" id="PTHR35008:SF4">
    <property type="entry name" value="BLL4482 PROTEIN"/>
    <property type="match status" value="1"/>
</dbReference>
<feature type="domain" description="Cytochrome c" evidence="6">
    <location>
        <begin position="57"/>
        <end position="197"/>
    </location>
</feature>
<evidence type="ECO:0000256" key="1">
    <source>
        <dbReference type="ARBA" id="ARBA00022617"/>
    </source>
</evidence>
<evidence type="ECO:0000256" key="2">
    <source>
        <dbReference type="ARBA" id="ARBA00022723"/>
    </source>
</evidence>
<feature type="transmembrane region" description="Helical" evidence="5">
    <location>
        <begin position="12"/>
        <end position="33"/>
    </location>
</feature>
<evidence type="ECO:0000256" key="5">
    <source>
        <dbReference type="SAM" id="Phobius"/>
    </source>
</evidence>
<dbReference type="InterPro" id="IPR009056">
    <property type="entry name" value="Cyt_c-like_dom"/>
</dbReference>
<gene>
    <name evidence="7" type="ORF">SAMN06296241_3090</name>
</gene>
<proteinExistence type="predicted"/>
<organism evidence="7 8">
    <name type="scientific">Salinimicrobium sediminis</name>
    <dbReference type="NCBI Taxonomy" id="1343891"/>
    <lineage>
        <taxon>Bacteria</taxon>
        <taxon>Pseudomonadati</taxon>
        <taxon>Bacteroidota</taxon>
        <taxon>Flavobacteriia</taxon>
        <taxon>Flavobacteriales</taxon>
        <taxon>Flavobacteriaceae</taxon>
        <taxon>Salinimicrobium</taxon>
    </lineage>
</organism>
<reference evidence="8" key="1">
    <citation type="submission" date="2017-09" db="EMBL/GenBank/DDBJ databases">
        <authorList>
            <person name="Varghese N."/>
            <person name="Submissions S."/>
        </authorList>
    </citation>
    <scope>NUCLEOTIDE SEQUENCE [LARGE SCALE GENOMIC DNA]</scope>
    <source>
        <strain evidence="8">CGMCC 1.12641</strain>
    </source>
</reference>
<keyword evidence="3 4" id="KW-0408">Iron</keyword>
<evidence type="ECO:0000256" key="3">
    <source>
        <dbReference type="ARBA" id="ARBA00023004"/>
    </source>
</evidence>
<evidence type="ECO:0000256" key="4">
    <source>
        <dbReference type="PROSITE-ProRule" id="PRU00433"/>
    </source>
</evidence>